<dbReference type="InterPro" id="IPR010865">
    <property type="entry name" value="DUF1499"/>
</dbReference>
<dbReference type="OrthoDB" id="8479024at2"/>
<name>A0A2T0W4P5_9RHOB</name>
<proteinExistence type="predicted"/>
<dbReference type="Pfam" id="PF07386">
    <property type="entry name" value="DUF1499"/>
    <property type="match status" value="1"/>
</dbReference>
<feature type="transmembrane region" description="Helical" evidence="1">
    <location>
        <begin position="6"/>
        <end position="22"/>
    </location>
</feature>
<gene>
    <name evidence="2" type="ORF">CLV80_101308</name>
</gene>
<evidence type="ECO:0000256" key="1">
    <source>
        <dbReference type="SAM" id="Phobius"/>
    </source>
</evidence>
<dbReference type="AlphaFoldDB" id="A0A2T0W4P5"/>
<dbReference type="Proteomes" id="UP000238007">
    <property type="component" value="Unassembled WGS sequence"/>
</dbReference>
<keyword evidence="1" id="KW-0472">Membrane</keyword>
<comment type="caution">
    <text evidence="2">The sequence shown here is derived from an EMBL/GenBank/DDBJ whole genome shotgun (WGS) entry which is preliminary data.</text>
</comment>
<dbReference type="RefSeq" id="WP_106354428.1">
    <property type="nucleotide sequence ID" value="NZ_PVTP01000001.1"/>
</dbReference>
<accession>A0A2T0W4P5</accession>
<dbReference type="EMBL" id="PVTP01000001">
    <property type="protein sequence ID" value="PRY80454.1"/>
    <property type="molecule type" value="Genomic_DNA"/>
</dbReference>
<keyword evidence="1" id="KW-0812">Transmembrane</keyword>
<organism evidence="2 3">
    <name type="scientific">Yoonia maritima</name>
    <dbReference type="NCBI Taxonomy" id="1435347"/>
    <lineage>
        <taxon>Bacteria</taxon>
        <taxon>Pseudomonadati</taxon>
        <taxon>Pseudomonadota</taxon>
        <taxon>Alphaproteobacteria</taxon>
        <taxon>Rhodobacterales</taxon>
        <taxon>Paracoccaceae</taxon>
        <taxon>Yoonia</taxon>
    </lineage>
</organism>
<reference evidence="2 3" key="1">
    <citation type="submission" date="2018-03" db="EMBL/GenBank/DDBJ databases">
        <title>Genomic Encyclopedia of Archaeal and Bacterial Type Strains, Phase II (KMG-II): from individual species to whole genera.</title>
        <authorList>
            <person name="Goeker M."/>
        </authorList>
    </citation>
    <scope>NUCLEOTIDE SEQUENCE [LARGE SCALE GENOMIC DNA]</scope>
    <source>
        <strain evidence="2 3">DSM 101533</strain>
    </source>
</reference>
<keyword evidence="1" id="KW-1133">Transmembrane helix</keyword>
<evidence type="ECO:0000313" key="3">
    <source>
        <dbReference type="Proteomes" id="UP000238007"/>
    </source>
</evidence>
<evidence type="ECO:0000313" key="2">
    <source>
        <dbReference type="EMBL" id="PRY80454.1"/>
    </source>
</evidence>
<sequence length="145" mass="16050">MLMRIIFLVSIAIVWVMLYVRFSPTRVHQWHKVPTFSGAGDYQSPGGFRAVRKLTAPTQDALRAAEQRALATPRTKLIAGSVDEGMLTFETRSLIMGFPDYTTIAAQDGVLIISGRLRFGKSDMGVNKARIVGWLETLAPLTEPL</sequence>
<protein>
    <submittedName>
        <fullName evidence="2">Uncharacterized protein DUF1499</fullName>
    </submittedName>
</protein>
<keyword evidence="3" id="KW-1185">Reference proteome</keyword>